<dbReference type="InterPro" id="IPR052021">
    <property type="entry name" value="Type-I_RS_S_subunit"/>
</dbReference>
<organism evidence="6 7">
    <name type="scientific">Stutzerimonas stutzeri</name>
    <name type="common">Pseudomonas stutzeri</name>
    <dbReference type="NCBI Taxonomy" id="316"/>
    <lineage>
        <taxon>Bacteria</taxon>
        <taxon>Pseudomonadati</taxon>
        <taxon>Pseudomonadota</taxon>
        <taxon>Gammaproteobacteria</taxon>
        <taxon>Pseudomonadales</taxon>
        <taxon>Pseudomonadaceae</taxon>
        <taxon>Stutzerimonas</taxon>
    </lineage>
</organism>
<dbReference type="PANTHER" id="PTHR30408">
    <property type="entry name" value="TYPE-1 RESTRICTION ENZYME ECOKI SPECIFICITY PROTEIN"/>
    <property type="match status" value="1"/>
</dbReference>
<comment type="caution">
    <text evidence="6">The sequence shown here is derived from an EMBL/GenBank/DDBJ whole genome shotgun (WGS) entry which is preliminary data.</text>
</comment>
<dbReference type="RefSeq" id="WP_148925780.1">
    <property type="nucleotide sequence ID" value="NZ_VNHQ01000013.1"/>
</dbReference>
<dbReference type="EMBL" id="VNHQ01000013">
    <property type="protein sequence ID" value="TYP64234.1"/>
    <property type="molecule type" value="Genomic_DNA"/>
</dbReference>
<keyword evidence="3" id="KW-0238">DNA-binding</keyword>
<accession>A0A5S5BBE1</accession>
<reference evidence="6 7" key="1">
    <citation type="submission" date="2019-07" db="EMBL/GenBank/DDBJ databases">
        <title>Deep subsurface shale carbon reservoir microbial communities from Ohio and West Virginia, USA.</title>
        <authorList>
            <person name="Wrighton K."/>
        </authorList>
    </citation>
    <scope>NUCLEOTIDE SEQUENCE [LARGE SCALE GENOMIC DNA]</scope>
    <source>
        <strain evidence="6 7">NP_8Ht</strain>
    </source>
</reference>
<dbReference type="InterPro" id="IPR000055">
    <property type="entry name" value="Restrct_endonuc_typeI_TRD"/>
</dbReference>
<dbReference type="PANTHER" id="PTHR30408:SF12">
    <property type="entry name" value="TYPE I RESTRICTION ENZYME MJAVIII SPECIFICITY SUBUNIT"/>
    <property type="match status" value="1"/>
</dbReference>
<dbReference type="Pfam" id="PF01420">
    <property type="entry name" value="Methylase_S"/>
    <property type="match status" value="1"/>
</dbReference>
<dbReference type="SUPFAM" id="SSF116734">
    <property type="entry name" value="DNA methylase specificity domain"/>
    <property type="match status" value="2"/>
</dbReference>
<feature type="domain" description="Type I restriction modification DNA specificity" evidence="5">
    <location>
        <begin position="3"/>
        <end position="153"/>
    </location>
</feature>
<dbReference type="OrthoDB" id="398435at2"/>
<dbReference type="GO" id="GO:0009307">
    <property type="term" value="P:DNA restriction-modification system"/>
    <property type="evidence" value="ECO:0007669"/>
    <property type="project" value="UniProtKB-KW"/>
</dbReference>
<dbReference type="Proteomes" id="UP000324282">
    <property type="component" value="Unassembled WGS sequence"/>
</dbReference>
<comment type="similarity">
    <text evidence="1">Belongs to the type-I restriction system S methylase family.</text>
</comment>
<dbReference type="Gene3D" id="3.90.220.20">
    <property type="entry name" value="DNA methylase specificity domains"/>
    <property type="match status" value="2"/>
</dbReference>
<gene>
    <name evidence="6" type="ORF">A9A72_1231019</name>
</gene>
<evidence type="ECO:0000256" key="2">
    <source>
        <dbReference type="ARBA" id="ARBA00022747"/>
    </source>
</evidence>
<dbReference type="AlphaFoldDB" id="A0A5S5BBE1"/>
<feature type="coiled-coil region" evidence="4">
    <location>
        <begin position="135"/>
        <end position="162"/>
    </location>
</feature>
<proteinExistence type="inferred from homology"/>
<evidence type="ECO:0000313" key="6">
    <source>
        <dbReference type="EMBL" id="TYP64234.1"/>
    </source>
</evidence>
<keyword evidence="2" id="KW-0680">Restriction system</keyword>
<dbReference type="InterPro" id="IPR044946">
    <property type="entry name" value="Restrct_endonuc_typeI_TRD_sf"/>
</dbReference>
<evidence type="ECO:0000256" key="1">
    <source>
        <dbReference type="ARBA" id="ARBA00010923"/>
    </source>
</evidence>
<evidence type="ECO:0000313" key="7">
    <source>
        <dbReference type="Proteomes" id="UP000324282"/>
    </source>
</evidence>
<evidence type="ECO:0000256" key="3">
    <source>
        <dbReference type="ARBA" id="ARBA00023125"/>
    </source>
</evidence>
<protein>
    <submittedName>
        <fullName evidence="6">Type I restriction enzyme S subunit</fullName>
    </submittedName>
</protein>
<dbReference type="GO" id="GO:0003677">
    <property type="term" value="F:DNA binding"/>
    <property type="evidence" value="ECO:0007669"/>
    <property type="project" value="UniProtKB-KW"/>
</dbReference>
<evidence type="ECO:0000256" key="4">
    <source>
        <dbReference type="SAM" id="Coils"/>
    </source>
</evidence>
<name>A0A5S5BBE1_STUST</name>
<keyword evidence="4" id="KW-0175">Coiled coil</keyword>
<sequence>MSWPTVSLGELTKIRTGKLDANASSPDGEFPFFTCASEPLRIASYSYDCECVLIAGNGDLNVKYYAGKFDAYQRTYIIETADPEKLNTRYMYHFMDSYLSSLREQSIGGIIKYIKIGNLTGAKIPLPPLPEQRRIAAILNKADELRAKRREAIAKLDQLLQSVFLEMFGDPVINSQGWPQVPFEDLLESIDSGKSPVCLERSVVDGEWGVLKLGAVTRCTFDPAENKALPPGTAYEPSLEVNKGDLLFTRKNTYDLVAACAYVSETPPRLLLPDLIFRFRFKFEAPIFPRYLQALLTHPGKRKSIQSLAGGAAGSMPNISKAKLKTVLIELPPKALQEQYEKAVKNIEAIKANQCVSMRKMDAAFISLQQRLFQGSCAL</sequence>
<evidence type="ECO:0000259" key="5">
    <source>
        <dbReference type="Pfam" id="PF01420"/>
    </source>
</evidence>